<evidence type="ECO:0000313" key="3">
    <source>
        <dbReference type="Proteomes" id="UP000005013"/>
    </source>
</evidence>
<evidence type="ECO:0000256" key="1">
    <source>
        <dbReference type="SAM" id="Phobius"/>
    </source>
</evidence>
<dbReference type="EMBL" id="CP003481">
    <property type="protein sequence ID" value="AFI05076.1"/>
    <property type="molecule type" value="Genomic_DNA"/>
</dbReference>
<evidence type="ECO:0000313" key="2">
    <source>
        <dbReference type="EMBL" id="AFI05076.1"/>
    </source>
</evidence>
<keyword evidence="3" id="KW-1185">Reference proteome</keyword>
<dbReference type="HOGENOM" id="CLU_1738029_0_0_7"/>
<dbReference type="RefSeq" id="WP_014658605.1">
    <property type="nucleotide sequence ID" value="NC_017735.1"/>
</dbReference>
<dbReference type="STRING" id="1163745.HCD_00220"/>
<reference evidence="2 3" key="1">
    <citation type="journal article" date="2013" name="PLoS ONE">
        <title>Sequence Divergence and Conservation in Genomes ofHelicobacter cetorum Strains from a Dolphin and a Whale.</title>
        <authorList>
            <person name="Kersulyte D."/>
            <person name="Rossi M."/>
            <person name="Berg D.E."/>
        </authorList>
    </citation>
    <scope>NUCLEOTIDE SEQUENCE [LARGE SCALE GENOMIC DNA]</scope>
    <source>
        <strain evidence="2 3">MIT 99-5656</strain>
    </source>
</reference>
<keyword evidence="1" id="KW-0472">Membrane</keyword>
<dbReference type="Proteomes" id="UP000005013">
    <property type="component" value="Chromosome"/>
</dbReference>
<keyword evidence="1" id="KW-0812">Transmembrane</keyword>
<organism evidence="2 3">
    <name type="scientific">Helicobacter cetorum (strain ATCC BAA-540 / CCUG 52418 / MIT 99-5656)</name>
    <dbReference type="NCBI Taxonomy" id="1163745"/>
    <lineage>
        <taxon>Bacteria</taxon>
        <taxon>Pseudomonadati</taxon>
        <taxon>Campylobacterota</taxon>
        <taxon>Epsilonproteobacteria</taxon>
        <taxon>Campylobacterales</taxon>
        <taxon>Helicobacteraceae</taxon>
        <taxon>Helicobacter</taxon>
    </lineage>
</organism>
<accession>I0EQ57</accession>
<keyword evidence="1" id="KW-1133">Transmembrane helix</keyword>
<name>I0EQ57_HELCM</name>
<proteinExistence type="predicted"/>
<feature type="transmembrane region" description="Helical" evidence="1">
    <location>
        <begin position="63"/>
        <end position="79"/>
    </location>
</feature>
<dbReference type="PATRIC" id="fig|1163745.3.peg.50"/>
<feature type="transmembrane region" description="Helical" evidence="1">
    <location>
        <begin position="121"/>
        <end position="139"/>
    </location>
</feature>
<dbReference type="InterPro" id="IPR056918">
    <property type="entry name" value="8xMP"/>
</dbReference>
<dbReference type="KEGG" id="hcm:HCD_00220"/>
<gene>
    <name evidence="2" type="ordered locus">HCD_00220</name>
</gene>
<dbReference type="Pfam" id="PF24838">
    <property type="entry name" value="8xMP"/>
    <property type="match status" value="1"/>
</dbReference>
<sequence length="155" mass="18280">MLKNKSLLNENQTQQEILNQYILMVEEARHISDRRTNTNFCFMAFHLICLSVALILGGFKACVFISVGLILCIVWLEILKKSKAVNSIKFEIITQLENSLSVNLFSYEWYLMQEKNKNFKLFFTIESKMPICFFVAYLFSFSWRPFQILCQVTYL</sequence>
<dbReference type="AlphaFoldDB" id="I0EQ57"/>
<feature type="transmembrane region" description="Helical" evidence="1">
    <location>
        <begin position="39"/>
        <end position="57"/>
    </location>
</feature>
<protein>
    <submittedName>
        <fullName evidence="2">Uncharacterized protein</fullName>
    </submittedName>
</protein>